<name>A0A6A6NVK6_9PEZI</name>
<evidence type="ECO:0000256" key="1">
    <source>
        <dbReference type="SAM" id="MobiDB-lite"/>
    </source>
</evidence>
<protein>
    <submittedName>
        <fullName evidence="3">Uncharacterized protein</fullName>
    </submittedName>
</protein>
<evidence type="ECO:0000313" key="3">
    <source>
        <dbReference type="EMBL" id="KAF2455766.1"/>
    </source>
</evidence>
<feature type="transmembrane region" description="Helical" evidence="2">
    <location>
        <begin position="85"/>
        <end position="109"/>
    </location>
</feature>
<evidence type="ECO:0000256" key="2">
    <source>
        <dbReference type="SAM" id="Phobius"/>
    </source>
</evidence>
<keyword evidence="4" id="KW-1185">Reference proteome</keyword>
<dbReference type="Proteomes" id="UP000799766">
    <property type="component" value="Unassembled WGS sequence"/>
</dbReference>
<sequence>MVGLDDITVGHVSGMIAAAIYVVQLFIPFALPVILIGLLREKQKSITTTAVTWSVVGRFLHNSYWPTVLFTDSAASSGVSLRVQVVTWGSVLCTVLLGVAAVVTPLGLYEGISPSDEQTVEQFHYVRDVGPFGQGTPPRGDIPWSRICGGFSPYPCPHSNSNMTFFSNDTGDFVHVEYFDSRIPDNVTSLFQSGLRAFSRSVSSIFDIQWRSYTFTATDDRESGIVIDNGTSYPVGSYLQIDSLVLNEGVQLVEGLIVDMRDGGIGFRNHSAPPASELGSSWSEDILFIEPESVCVDTNLTLDFEIPAGLSQLTSSSQFANLVLTDRGGFSNLVQEYPQSDIQNDSQNNPQLWFRAYKAAWINNAWSMFFMNVTNAADPDDPESRAFEYLDSEVGKRFPLMWPNSTTAPLIIRPNMLQISSLFGSYLDGTDLGTPSSDDSLFNFTSDLNISTPATPPLYENPNEVGISNFSSAGLLCEGVGGQDYANITNFAASCGMMFGAPRRQDGDDRLIFEPGTNWTIPIYTCITTTKALVKSVTFRFNGTDDLSGLSVTNVTNKVYPDEDSKPLWAVEYTESPISDVSPIWGLVSAEDVEGVANISTLRKESLYLPGYSGLSSGPSQHGYQNLPGVDFHVQALAAAYTVYTTPGIGLTDYSGQISLALFRMWQDLSRSPSKAALILNRIWTDIATNAVVGTRGMTSPGSSSNADALALSDDTSQSTSTSDGTAAAALPVTTYRRRIMYRYAYGVPAFILLFITLAVLVLTAVSLVFTRAGPGKMRKYLNETSAGRLLTAGLLDDPLAAKDRLRSGKDWIAAVGRTPVTLGNGAKGAAVPATFDGAAGASPQNGLTRQELENDPFLMSNEGASGLPVSPGLQTSPRPSPGPMTMAANEGFSGQGVGFAGGQGAVYYR</sequence>
<gene>
    <name evidence="3" type="ORF">BDY21DRAFT_348618</name>
</gene>
<proteinExistence type="predicted"/>
<evidence type="ECO:0000313" key="4">
    <source>
        <dbReference type="Proteomes" id="UP000799766"/>
    </source>
</evidence>
<organism evidence="3 4">
    <name type="scientific">Lineolata rhizophorae</name>
    <dbReference type="NCBI Taxonomy" id="578093"/>
    <lineage>
        <taxon>Eukaryota</taxon>
        <taxon>Fungi</taxon>
        <taxon>Dikarya</taxon>
        <taxon>Ascomycota</taxon>
        <taxon>Pezizomycotina</taxon>
        <taxon>Dothideomycetes</taxon>
        <taxon>Dothideomycetes incertae sedis</taxon>
        <taxon>Lineolatales</taxon>
        <taxon>Lineolataceae</taxon>
        <taxon>Lineolata</taxon>
    </lineage>
</organism>
<dbReference type="OrthoDB" id="3034003at2759"/>
<reference evidence="3" key="1">
    <citation type="journal article" date="2020" name="Stud. Mycol.">
        <title>101 Dothideomycetes genomes: a test case for predicting lifestyles and emergence of pathogens.</title>
        <authorList>
            <person name="Haridas S."/>
            <person name="Albert R."/>
            <person name="Binder M."/>
            <person name="Bloem J."/>
            <person name="Labutti K."/>
            <person name="Salamov A."/>
            <person name="Andreopoulos B."/>
            <person name="Baker S."/>
            <person name="Barry K."/>
            <person name="Bills G."/>
            <person name="Bluhm B."/>
            <person name="Cannon C."/>
            <person name="Castanera R."/>
            <person name="Culley D."/>
            <person name="Daum C."/>
            <person name="Ezra D."/>
            <person name="Gonzalez J."/>
            <person name="Henrissat B."/>
            <person name="Kuo A."/>
            <person name="Liang C."/>
            <person name="Lipzen A."/>
            <person name="Lutzoni F."/>
            <person name="Magnuson J."/>
            <person name="Mondo S."/>
            <person name="Nolan M."/>
            <person name="Ohm R."/>
            <person name="Pangilinan J."/>
            <person name="Park H.-J."/>
            <person name="Ramirez L."/>
            <person name="Alfaro M."/>
            <person name="Sun H."/>
            <person name="Tritt A."/>
            <person name="Yoshinaga Y."/>
            <person name="Zwiers L.-H."/>
            <person name="Turgeon B."/>
            <person name="Goodwin S."/>
            <person name="Spatafora J."/>
            <person name="Crous P."/>
            <person name="Grigoriev I."/>
        </authorList>
    </citation>
    <scope>NUCLEOTIDE SEQUENCE</scope>
    <source>
        <strain evidence="3">ATCC 16933</strain>
    </source>
</reference>
<keyword evidence="2" id="KW-0812">Transmembrane</keyword>
<keyword evidence="2" id="KW-1133">Transmembrane helix</keyword>
<feature type="region of interest" description="Disordered" evidence="1">
    <location>
        <begin position="859"/>
        <end position="896"/>
    </location>
</feature>
<accession>A0A6A6NVK6</accession>
<feature type="transmembrane region" description="Helical" evidence="2">
    <location>
        <begin position="12"/>
        <end position="39"/>
    </location>
</feature>
<dbReference type="EMBL" id="MU001685">
    <property type="protein sequence ID" value="KAF2455766.1"/>
    <property type="molecule type" value="Genomic_DNA"/>
</dbReference>
<dbReference type="AlphaFoldDB" id="A0A6A6NVK6"/>
<feature type="compositionally biased region" description="Low complexity" evidence="1">
    <location>
        <begin position="703"/>
        <end position="724"/>
    </location>
</feature>
<keyword evidence="2" id="KW-0472">Membrane</keyword>
<feature type="region of interest" description="Disordered" evidence="1">
    <location>
        <begin position="698"/>
        <end position="724"/>
    </location>
</feature>
<feature type="transmembrane region" description="Helical" evidence="2">
    <location>
        <begin position="744"/>
        <end position="770"/>
    </location>
</feature>